<evidence type="ECO:0000313" key="4">
    <source>
        <dbReference type="Proteomes" id="UP000557772"/>
    </source>
</evidence>
<evidence type="ECO:0000259" key="2">
    <source>
        <dbReference type="Pfam" id="PF07859"/>
    </source>
</evidence>
<dbReference type="SUPFAM" id="SSF53474">
    <property type="entry name" value="alpha/beta-Hydrolases"/>
    <property type="match status" value="1"/>
</dbReference>
<feature type="domain" description="Alpha/beta hydrolase fold-3" evidence="2">
    <location>
        <begin position="81"/>
        <end position="283"/>
    </location>
</feature>
<comment type="caution">
    <text evidence="3">The sequence shown here is derived from an EMBL/GenBank/DDBJ whole genome shotgun (WGS) entry which is preliminary data.</text>
</comment>
<reference evidence="3 4" key="1">
    <citation type="submission" date="2020-05" db="EMBL/GenBank/DDBJ databases">
        <title>Flexivirga sp. ID2601S isolated from air conditioner.</title>
        <authorList>
            <person name="Kim D.H."/>
        </authorList>
    </citation>
    <scope>NUCLEOTIDE SEQUENCE [LARGE SCALE GENOMIC DNA]</scope>
    <source>
        <strain evidence="3 4">ID2601S</strain>
    </source>
</reference>
<dbReference type="EMBL" id="JABENB010000001">
    <property type="protein sequence ID" value="NNG38268.1"/>
    <property type="molecule type" value="Genomic_DNA"/>
</dbReference>
<dbReference type="AlphaFoldDB" id="A0A849AGD1"/>
<keyword evidence="1 3" id="KW-0378">Hydrolase</keyword>
<dbReference type="Pfam" id="PF07859">
    <property type="entry name" value="Abhydrolase_3"/>
    <property type="match status" value="1"/>
</dbReference>
<evidence type="ECO:0000256" key="1">
    <source>
        <dbReference type="ARBA" id="ARBA00022801"/>
    </source>
</evidence>
<evidence type="ECO:0000313" key="3">
    <source>
        <dbReference type="EMBL" id="NNG38268.1"/>
    </source>
</evidence>
<dbReference type="PANTHER" id="PTHR48081:SF8">
    <property type="entry name" value="ALPHA_BETA HYDROLASE FOLD-3 DOMAIN-CONTAINING PROTEIN-RELATED"/>
    <property type="match status" value="1"/>
</dbReference>
<dbReference type="Gene3D" id="3.40.50.1820">
    <property type="entry name" value="alpha/beta hydrolase"/>
    <property type="match status" value="1"/>
</dbReference>
<dbReference type="RefSeq" id="WP_171151846.1">
    <property type="nucleotide sequence ID" value="NZ_JABENB010000001.1"/>
</dbReference>
<proteinExistence type="predicted"/>
<organism evidence="3 4">
    <name type="scientific">Flexivirga aerilata</name>
    <dbReference type="NCBI Taxonomy" id="1656889"/>
    <lineage>
        <taxon>Bacteria</taxon>
        <taxon>Bacillati</taxon>
        <taxon>Actinomycetota</taxon>
        <taxon>Actinomycetes</taxon>
        <taxon>Micrococcales</taxon>
        <taxon>Dermacoccaceae</taxon>
        <taxon>Flexivirga</taxon>
    </lineage>
</organism>
<keyword evidence="4" id="KW-1185">Reference proteome</keyword>
<dbReference type="InterPro" id="IPR013094">
    <property type="entry name" value="AB_hydrolase_3"/>
</dbReference>
<name>A0A849AGD1_9MICO</name>
<accession>A0A849AGD1</accession>
<dbReference type="InterPro" id="IPR050300">
    <property type="entry name" value="GDXG_lipolytic_enzyme"/>
</dbReference>
<protein>
    <submittedName>
        <fullName evidence="3">Alpha/beta hydrolase</fullName>
    </submittedName>
</protein>
<sequence length="324" mass="34180">MTLDAAVQAHLDAERAVDWSALSPAAARAELRAQIDRNFRRFATPREALPLESEIALRHAGRVVRVRLFRPRTGTLPVSMLLHGGGWTSGSIDELVTVAEARHRAAGADVVVATVDYALAPEHPFPAALEDVRVVVDHLIERARDLDLDISNFSIGGSSAGANLAAATVLSLPTTFTGLLLEVPALDLTGATMRVGLSTDPQLPDIDVDALIETVLAYVGDLSRTTLPSVSPLLASQVSTFPSTVIHTAALDPLKYDGAAFAERLTAAGVPVTLRTYDGALHGSAILTKSWPTAARWQADLVASLRAIHRVRGSAAASGGTMRG</sequence>
<dbReference type="PANTHER" id="PTHR48081">
    <property type="entry name" value="AB HYDROLASE SUPERFAMILY PROTEIN C4A8.06C"/>
    <property type="match status" value="1"/>
</dbReference>
<dbReference type="Proteomes" id="UP000557772">
    <property type="component" value="Unassembled WGS sequence"/>
</dbReference>
<gene>
    <name evidence="3" type="ORF">HJ588_03140</name>
</gene>
<dbReference type="GO" id="GO:0016787">
    <property type="term" value="F:hydrolase activity"/>
    <property type="evidence" value="ECO:0007669"/>
    <property type="project" value="UniProtKB-KW"/>
</dbReference>
<dbReference type="InterPro" id="IPR029058">
    <property type="entry name" value="AB_hydrolase_fold"/>
</dbReference>